<protein>
    <submittedName>
        <fullName evidence="1">Uncharacterized protein</fullName>
    </submittedName>
</protein>
<name>A0ACC0AU88_CATRO</name>
<dbReference type="EMBL" id="CM044705">
    <property type="protein sequence ID" value="KAI5663689.1"/>
    <property type="molecule type" value="Genomic_DNA"/>
</dbReference>
<evidence type="ECO:0000313" key="2">
    <source>
        <dbReference type="Proteomes" id="UP001060085"/>
    </source>
</evidence>
<organism evidence="1 2">
    <name type="scientific">Catharanthus roseus</name>
    <name type="common">Madagascar periwinkle</name>
    <name type="synonym">Vinca rosea</name>
    <dbReference type="NCBI Taxonomy" id="4058"/>
    <lineage>
        <taxon>Eukaryota</taxon>
        <taxon>Viridiplantae</taxon>
        <taxon>Streptophyta</taxon>
        <taxon>Embryophyta</taxon>
        <taxon>Tracheophyta</taxon>
        <taxon>Spermatophyta</taxon>
        <taxon>Magnoliopsida</taxon>
        <taxon>eudicotyledons</taxon>
        <taxon>Gunneridae</taxon>
        <taxon>Pentapetalae</taxon>
        <taxon>asterids</taxon>
        <taxon>lamiids</taxon>
        <taxon>Gentianales</taxon>
        <taxon>Apocynaceae</taxon>
        <taxon>Rauvolfioideae</taxon>
        <taxon>Vinceae</taxon>
        <taxon>Catharanthinae</taxon>
        <taxon>Catharanthus</taxon>
    </lineage>
</organism>
<comment type="caution">
    <text evidence="1">The sequence shown here is derived from an EMBL/GenBank/DDBJ whole genome shotgun (WGS) entry which is preliminary data.</text>
</comment>
<keyword evidence="2" id="KW-1185">Reference proteome</keyword>
<sequence>MGQSRFRFPVLHSCPQVVPTHKLDVLGLRFAPHGHAHTRQGLILTIFPLKICHAPNSRDVDLYHVQLLALQLTILLYNQIGCSGVLVSPLTCIFEEKLQDGVNFFKIPKKTPRLFCLSVCYAGRSTSLRTTFLLEKFITTGIYLLVYFPFQLSNILDKRGHGLSHHTHFVHPSSSYIFEDSNISIKVIRSHVDAEAFILASSYSILSITKSTTK</sequence>
<dbReference type="Proteomes" id="UP001060085">
    <property type="component" value="Linkage Group LG05"/>
</dbReference>
<reference evidence="2" key="1">
    <citation type="journal article" date="2023" name="Nat. Plants">
        <title>Single-cell RNA sequencing provides a high-resolution roadmap for understanding the multicellular compartmentation of specialized metabolism.</title>
        <authorList>
            <person name="Sun S."/>
            <person name="Shen X."/>
            <person name="Li Y."/>
            <person name="Li Y."/>
            <person name="Wang S."/>
            <person name="Li R."/>
            <person name="Zhang H."/>
            <person name="Shen G."/>
            <person name="Guo B."/>
            <person name="Wei J."/>
            <person name="Xu J."/>
            <person name="St-Pierre B."/>
            <person name="Chen S."/>
            <person name="Sun C."/>
        </authorList>
    </citation>
    <scope>NUCLEOTIDE SEQUENCE [LARGE SCALE GENOMIC DNA]</scope>
</reference>
<evidence type="ECO:0000313" key="1">
    <source>
        <dbReference type="EMBL" id="KAI5663689.1"/>
    </source>
</evidence>
<accession>A0ACC0AU88</accession>
<proteinExistence type="predicted"/>
<gene>
    <name evidence="1" type="ORF">M9H77_23012</name>
</gene>